<dbReference type="KEGG" id="hoh:Hoch_2327"/>
<name>D0LI40_HALO1</name>
<keyword evidence="4" id="KW-1185">Reference proteome</keyword>
<accession>D0LI40</accession>
<reference evidence="3 4" key="1">
    <citation type="journal article" date="2010" name="Stand. Genomic Sci.">
        <title>Complete genome sequence of Haliangium ochraceum type strain (SMP-2).</title>
        <authorList>
            <consortium name="US DOE Joint Genome Institute (JGI-PGF)"/>
            <person name="Ivanova N."/>
            <person name="Daum C."/>
            <person name="Lang E."/>
            <person name="Abt B."/>
            <person name="Kopitz M."/>
            <person name="Saunders E."/>
            <person name="Lapidus A."/>
            <person name="Lucas S."/>
            <person name="Glavina Del Rio T."/>
            <person name="Nolan M."/>
            <person name="Tice H."/>
            <person name="Copeland A."/>
            <person name="Cheng J.F."/>
            <person name="Chen F."/>
            <person name="Bruce D."/>
            <person name="Goodwin L."/>
            <person name="Pitluck S."/>
            <person name="Mavromatis K."/>
            <person name="Pati A."/>
            <person name="Mikhailova N."/>
            <person name="Chen A."/>
            <person name="Palaniappan K."/>
            <person name="Land M."/>
            <person name="Hauser L."/>
            <person name="Chang Y.J."/>
            <person name="Jeffries C.D."/>
            <person name="Detter J.C."/>
            <person name="Brettin T."/>
            <person name="Rohde M."/>
            <person name="Goker M."/>
            <person name="Bristow J."/>
            <person name="Markowitz V."/>
            <person name="Eisen J.A."/>
            <person name="Hugenholtz P."/>
            <person name="Kyrpides N.C."/>
            <person name="Klenk H.P."/>
        </authorList>
    </citation>
    <scope>NUCLEOTIDE SEQUENCE [LARGE SCALE GENOMIC DNA]</scope>
    <source>
        <strain evidence="4">DSM 14365 / CIP 107738 / JCM 11303 / AJ 13395 / SMP-2</strain>
    </source>
</reference>
<feature type="compositionally biased region" description="Pro residues" evidence="1">
    <location>
        <begin position="177"/>
        <end position="187"/>
    </location>
</feature>
<protein>
    <recommendedName>
        <fullName evidence="5">Tetratricopeptide repeat protein</fullName>
    </recommendedName>
</protein>
<dbReference type="AlphaFoldDB" id="D0LI40"/>
<evidence type="ECO:0000256" key="1">
    <source>
        <dbReference type="SAM" id="MobiDB-lite"/>
    </source>
</evidence>
<dbReference type="Pfam" id="PF14559">
    <property type="entry name" value="TPR_19"/>
    <property type="match status" value="1"/>
</dbReference>
<organism evidence="3 4">
    <name type="scientific">Haliangium ochraceum (strain DSM 14365 / JCM 11303 / SMP-2)</name>
    <dbReference type="NCBI Taxonomy" id="502025"/>
    <lineage>
        <taxon>Bacteria</taxon>
        <taxon>Pseudomonadati</taxon>
        <taxon>Myxococcota</taxon>
        <taxon>Polyangia</taxon>
        <taxon>Haliangiales</taxon>
        <taxon>Kofleriaceae</taxon>
        <taxon>Haliangium</taxon>
    </lineage>
</organism>
<evidence type="ECO:0008006" key="5">
    <source>
        <dbReference type="Google" id="ProtNLM"/>
    </source>
</evidence>
<sequence>MFRSVFALSVLASAGLAALAVPAVAGPFGGFSSDHSRYLSGRDLVCTPVPVPASRGAEPATLRATPRCEAADERAIAAGGFRQGTPQSGSRATYEVTARGTELSVRVRRTQQPLLTWQSIDPIAAVRGVYLDEPDPGRPPTAPLLAVEYELRFGGRARVEVIAFALPASGAQAAAPSPGPDVAPGPGPGAGASAEPPALSAELSAQLDKARKLDARKRARPAEAAYREALALAPDNAEARYGLARNLARQRKLPAARAELETLARSRAPDAVVWLVEARFDQAFAKLRSDPGFRAATGLERDPAAPRSLYERLLGFSEVWEQPEIKCEQAQVRLDMKRRARSFALRITSRCGGSPFSLRLKGRFELTEPARVLLRMPNPGGEEDVVACQLDTCSGEDCLRCAVDQDLSFTVLPVRR</sequence>
<evidence type="ECO:0000313" key="3">
    <source>
        <dbReference type="EMBL" id="ACY14869.1"/>
    </source>
</evidence>
<dbReference type="STRING" id="502025.Hoch_2327"/>
<dbReference type="eggNOG" id="COG3118">
    <property type="taxonomic scope" value="Bacteria"/>
</dbReference>
<dbReference type="SUPFAM" id="SSF48452">
    <property type="entry name" value="TPR-like"/>
    <property type="match status" value="1"/>
</dbReference>
<feature type="chain" id="PRO_5003010247" description="Tetratricopeptide repeat protein" evidence="2">
    <location>
        <begin position="26"/>
        <end position="416"/>
    </location>
</feature>
<dbReference type="Proteomes" id="UP000001880">
    <property type="component" value="Chromosome"/>
</dbReference>
<evidence type="ECO:0000256" key="2">
    <source>
        <dbReference type="SAM" id="SignalP"/>
    </source>
</evidence>
<dbReference type="Gene3D" id="1.25.40.10">
    <property type="entry name" value="Tetratricopeptide repeat domain"/>
    <property type="match status" value="1"/>
</dbReference>
<dbReference type="HOGENOM" id="CLU_660170_0_0_7"/>
<dbReference type="InterPro" id="IPR011990">
    <property type="entry name" value="TPR-like_helical_dom_sf"/>
</dbReference>
<dbReference type="EMBL" id="CP001804">
    <property type="protein sequence ID" value="ACY14869.1"/>
    <property type="molecule type" value="Genomic_DNA"/>
</dbReference>
<gene>
    <name evidence="3" type="ordered locus">Hoch_2327</name>
</gene>
<dbReference type="RefSeq" id="WP_012827477.1">
    <property type="nucleotide sequence ID" value="NC_013440.1"/>
</dbReference>
<feature type="signal peptide" evidence="2">
    <location>
        <begin position="1"/>
        <end position="25"/>
    </location>
</feature>
<proteinExistence type="predicted"/>
<keyword evidence="2" id="KW-0732">Signal</keyword>
<evidence type="ECO:0000313" key="4">
    <source>
        <dbReference type="Proteomes" id="UP000001880"/>
    </source>
</evidence>
<feature type="region of interest" description="Disordered" evidence="1">
    <location>
        <begin position="172"/>
        <end position="198"/>
    </location>
</feature>